<dbReference type="SMART" id="SM00649">
    <property type="entry name" value="RL11"/>
    <property type="match status" value="1"/>
</dbReference>
<name>B6K3V5_SCHJY</name>
<dbReference type="NCBIfam" id="TIGR01632">
    <property type="entry name" value="L11_bact"/>
    <property type="match status" value="1"/>
</dbReference>
<protein>
    <recommendedName>
        <fullName evidence="4">Large ribosomal subunit protein uL11m</fullName>
    </recommendedName>
</protein>
<evidence type="ECO:0000259" key="7">
    <source>
        <dbReference type="Pfam" id="PF03946"/>
    </source>
</evidence>
<dbReference type="GO" id="GO:0006412">
    <property type="term" value="P:translation"/>
    <property type="evidence" value="ECO:0000318"/>
    <property type="project" value="GO_Central"/>
</dbReference>
<evidence type="ECO:0000313" key="9">
    <source>
        <dbReference type="JaponicusDB" id="SJAG_03297"/>
    </source>
</evidence>
<dbReference type="CDD" id="cd00349">
    <property type="entry name" value="Ribosomal_L11"/>
    <property type="match status" value="1"/>
</dbReference>
<dbReference type="SUPFAM" id="SSF54747">
    <property type="entry name" value="Ribosomal L11/L12e N-terminal domain"/>
    <property type="match status" value="1"/>
</dbReference>
<dbReference type="eggNOG" id="KOG3257">
    <property type="taxonomic scope" value="Eukaryota"/>
</dbReference>
<dbReference type="AlphaFoldDB" id="B6K3V5"/>
<dbReference type="HOGENOM" id="CLU_074237_1_0_1"/>
<evidence type="ECO:0000259" key="6">
    <source>
        <dbReference type="Pfam" id="PF00298"/>
    </source>
</evidence>
<dbReference type="PANTHER" id="PTHR11661">
    <property type="entry name" value="60S RIBOSOMAL PROTEIN L12"/>
    <property type="match status" value="1"/>
</dbReference>
<dbReference type="InterPro" id="IPR000911">
    <property type="entry name" value="Ribosomal_uL11"/>
</dbReference>
<feature type="domain" description="Large ribosomal subunit protein uL11 N-terminal" evidence="7">
    <location>
        <begin position="11"/>
        <end position="69"/>
    </location>
</feature>
<proteinExistence type="inferred from homology"/>
<dbReference type="FunFam" id="1.10.10.250:FF:000003">
    <property type="entry name" value="Mitochondrial ribosomal protein L11"/>
    <property type="match status" value="1"/>
</dbReference>
<evidence type="ECO:0000313" key="8">
    <source>
        <dbReference type="EMBL" id="EEB08162.1"/>
    </source>
</evidence>
<dbReference type="PANTHER" id="PTHR11661:SF1">
    <property type="entry name" value="LARGE RIBOSOMAL SUBUNIT PROTEIN UL11M"/>
    <property type="match status" value="1"/>
</dbReference>
<keyword evidence="2 5" id="KW-0689">Ribosomal protein</keyword>
<dbReference type="InterPro" id="IPR020784">
    <property type="entry name" value="Ribosomal_uL11_N"/>
</dbReference>
<dbReference type="JaponicusDB" id="SJAG_03297">
    <property type="gene designation" value="mrpl19"/>
</dbReference>
<evidence type="ECO:0000256" key="5">
    <source>
        <dbReference type="RuleBase" id="RU003978"/>
    </source>
</evidence>
<evidence type="ECO:0000313" key="10">
    <source>
        <dbReference type="Proteomes" id="UP000001744"/>
    </source>
</evidence>
<dbReference type="GO" id="GO:0003735">
    <property type="term" value="F:structural constituent of ribosome"/>
    <property type="evidence" value="ECO:0000318"/>
    <property type="project" value="GO_Central"/>
</dbReference>
<dbReference type="Gene3D" id="1.10.10.250">
    <property type="entry name" value="Ribosomal protein L11, C-terminal domain"/>
    <property type="match status" value="1"/>
</dbReference>
<gene>
    <name evidence="9" type="primary">mrpl19</name>
    <name evidence="8" type="ORF">SJAG_03297</name>
</gene>
<keyword evidence="3 5" id="KW-0687">Ribonucleoprotein</keyword>
<dbReference type="GeneID" id="7052466"/>
<dbReference type="OrthoDB" id="5516033at2759"/>
<accession>B6K3V5</accession>
<dbReference type="InterPro" id="IPR020783">
    <property type="entry name" value="Ribosomal_uL11_C"/>
</dbReference>
<dbReference type="FunFam" id="3.30.1550.10:FF:000005">
    <property type="entry name" value="50S ribosomal protein L11"/>
    <property type="match status" value="1"/>
</dbReference>
<dbReference type="InterPro" id="IPR036796">
    <property type="entry name" value="Ribosomal_uL11_N_sf"/>
</dbReference>
<dbReference type="Pfam" id="PF00298">
    <property type="entry name" value="Ribosomal_L11"/>
    <property type="match status" value="1"/>
</dbReference>
<dbReference type="InterPro" id="IPR036769">
    <property type="entry name" value="Ribosomal_uL11_C_sf"/>
</dbReference>
<evidence type="ECO:0000256" key="4">
    <source>
        <dbReference type="ARBA" id="ARBA00040104"/>
    </source>
</evidence>
<dbReference type="GO" id="GO:0005762">
    <property type="term" value="C:mitochondrial large ribosomal subunit"/>
    <property type="evidence" value="ECO:0000318"/>
    <property type="project" value="GO_Central"/>
</dbReference>
<dbReference type="Proteomes" id="UP000001744">
    <property type="component" value="Unassembled WGS sequence"/>
</dbReference>
<feature type="domain" description="Large ribosomal subunit protein uL11 C-terminal" evidence="6">
    <location>
        <begin position="75"/>
        <end position="144"/>
    </location>
</feature>
<evidence type="ECO:0000256" key="1">
    <source>
        <dbReference type="ARBA" id="ARBA00010537"/>
    </source>
</evidence>
<organism evidence="8 10">
    <name type="scientific">Schizosaccharomyces japonicus (strain yFS275 / FY16936)</name>
    <name type="common">Fission yeast</name>
    <dbReference type="NCBI Taxonomy" id="402676"/>
    <lineage>
        <taxon>Eukaryota</taxon>
        <taxon>Fungi</taxon>
        <taxon>Dikarya</taxon>
        <taxon>Ascomycota</taxon>
        <taxon>Taphrinomycotina</taxon>
        <taxon>Schizosaccharomycetes</taxon>
        <taxon>Schizosaccharomycetales</taxon>
        <taxon>Schizosaccharomycetaceae</taxon>
        <taxon>Schizosaccharomyces</taxon>
    </lineage>
</organism>
<dbReference type="RefSeq" id="XP_002174455.1">
    <property type="nucleotide sequence ID" value="XM_002174419.2"/>
</dbReference>
<dbReference type="SUPFAM" id="SSF46906">
    <property type="entry name" value="Ribosomal protein L11, C-terminal domain"/>
    <property type="match status" value="1"/>
</dbReference>
<dbReference type="VEuPathDB" id="FungiDB:SJAG_03297"/>
<dbReference type="InterPro" id="IPR006519">
    <property type="entry name" value="Ribosomal_uL11_bac-typ"/>
</dbReference>
<comment type="similarity">
    <text evidence="1 5">Belongs to the universal ribosomal protein uL11 family.</text>
</comment>
<reference evidence="8 10" key="1">
    <citation type="journal article" date="2011" name="Science">
        <title>Comparative functional genomics of the fission yeasts.</title>
        <authorList>
            <person name="Rhind N."/>
            <person name="Chen Z."/>
            <person name="Yassour M."/>
            <person name="Thompson D.A."/>
            <person name="Haas B.J."/>
            <person name="Habib N."/>
            <person name="Wapinski I."/>
            <person name="Roy S."/>
            <person name="Lin M.F."/>
            <person name="Heiman D.I."/>
            <person name="Young S.K."/>
            <person name="Furuya K."/>
            <person name="Guo Y."/>
            <person name="Pidoux A."/>
            <person name="Chen H.M."/>
            <person name="Robbertse B."/>
            <person name="Goldberg J.M."/>
            <person name="Aoki K."/>
            <person name="Bayne E.H."/>
            <person name="Berlin A.M."/>
            <person name="Desjardins C.A."/>
            <person name="Dobbs E."/>
            <person name="Dukaj L."/>
            <person name="Fan L."/>
            <person name="FitzGerald M.G."/>
            <person name="French C."/>
            <person name="Gujja S."/>
            <person name="Hansen K."/>
            <person name="Keifenheim D."/>
            <person name="Levin J.Z."/>
            <person name="Mosher R.A."/>
            <person name="Mueller C.A."/>
            <person name="Pfiffner J."/>
            <person name="Priest M."/>
            <person name="Russ C."/>
            <person name="Smialowska A."/>
            <person name="Swoboda P."/>
            <person name="Sykes S.M."/>
            <person name="Vaughn M."/>
            <person name="Vengrova S."/>
            <person name="Yoder R."/>
            <person name="Zeng Q."/>
            <person name="Allshire R."/>
            <person name="Baulcombe D."/>
            <person name="Birren B.W."/>
            <person name="Brown W."/>
            <person name="Ekwall K."/>
            <person name="Kellis M."/>
            <person name="Leatherwood J."/>
            <person name="Levin H."/>
            <person name="Margalit H."/>
            <person name="Martienssen R."/>
            <person name="Nieduszynski C.A."/>
            <person name="Spatafora J.W."/>
            <person name="Friedman N."/>
            <person name="Dalgaard J.Z."/>
            <person name="Baumann P."/>
            <person name="Niki H."/>
            <person name="Regev A."/>
            <person name="Nusbaum C."/>
        </authorList>
    </citation>
    <scope>NUCLEOTIDE SEQUENCE [LARGE SCALE GENOMIC DNA]</scope>
    <source>
        <strain evidence="10">yFS275 / FY16936</strain>
    </source>
</reference>
<evidence type="ECO:0000256" key="2">
    <source>
        <dbReference type="ARBA" id="ARBA00022980"/>
    </source>
</evidence>
<dbReference type="STRING" id="402676.B6K3V5"/>
<keyword evidence="10" id="KW-1185">Reference proteome</keyword>
<dbReference type="Pfam" id="PF03946">
    <property type="entry name" value="Ribosomal_L11_N"/>
    <property type="match status" value="1"/>
</dbReference>
<sequence>MSSSGLKNALVKLVVPAGKATPTPPIGPALGARGVKSIDFCKEFNASTASFVPGVPIPCKITITPKRTFTFTIHPPPTSWLLLKLVGKDKGAHAPKNEIIGSISLKHVYEVANIKSKDPSLQGIPLQSICKSVIGSARSMGIKVTY</sequence>
<dbReference type="HAMAP" id="MF_00736">
    <property type="entry name" value="Ribosomal_uL11"/>
    <property type="match status" value="1"/>
</dbReference>
<dbReference type="EMBL" id="KE651167">
    <property type="protein sequence ID" value="EEB08162.1"/>
    <property type="molecule type" value="Genomic_DNA"/>
</dbReference>
<dbReference type="Gene3D" id="3.30.1550.10">
    <property type="entry name" value="Ribosomal protein L11/L12, N-terminal domain"/>
    <property type="match status" value="1"/>
</dbReference>
<dbReference type="OMA" id="CKQFNAK"/>
<dbReference type="GO" id="GO:0070180">
    <property type="term" value="F:large ribosomal subunit rRNA binding"/>
    <property type="evidence" value="ECO:0000318"/>
    <property type="project" value="GO_Central"/>
</dbReference>
<evidence type="ECO:0000256" key="3">
    <source>
        <dbReference type="ARBA" id="ARBA00023274"/>
    </source>
</evidence>